<dbReference type="GO" id="GO:0051539">
    <property type="term" value="F:4 iron, 4 sulfur cluster binding"/>
    <property type="evidence" value="ECO:0007669"/>
    <property type="project" value="UniProtKB-KW"/>
</dbReference>
<dbReference type="GO" id="GO:0006777">
    <property type="term" value="P:Mo-molybdopterin cofactor biosynthetic process"/>
    <property type="evidence" value="ECO:0007669"/>
    <property type="project" value="UniProtKB-KW"/>
</dbReference>
<dbReference type="Proteomes" id="UP001249851">
    <property type="component" value="Unassembled WGS sequence"/>
</dbReference>
<dbReference type="Gene3D" id="3.20.20.70">
    <property type="entry name" value="Aldolase class I"/>
    <property type="match status" value="1"/>
</dbReference>
<keyword evidence="11" id="KW-1185">Reference proteome</keyword>
<evidence type="ECO:0000256" key="5">
    <source>
        <dbReference type="ARBA" id="ARBA00023004"/>
    </source>
</evidence>
<evidence type="ECO:0000313" key="11">
    <source>
        <dbReference type="Proteomes" id="UP001249851"/>
    </source>
</evidence>
<dbReference type="InterPro" id="IPR013785">
    <property type="entry name" value="Aldolase_TIM"/>
</dbReference>
<dbReference type="InterPro" id="IPR007197">
    <property type="entry name" value="rSAM"/>
</dbReference>
<comment type="pathway">
    <text evidence="1">Cofactor biosynthesis; molybdopterin biosynthesis.</text>
</comment>
<dbReference type="Pfam" id="PF04055">
    <property type="entry name" value="Radical_SAM"/>
    <property type="match status" value="1"/>
</dbReference>
<comment type="caution">
    <text evidence="10">The sequence shown here is derived from an EMBL/GenBank/DDBJ whole genome shotgun (WGS) entry which is preliminary data.</text>
</comment>
<proteinExistence type="predicted"/>
<dbReference type="PANTHER" id="PTHR22960:SF0">
    <property type="entry name" value="MOLYBDENUM COFACTOR BIOSYNTHESIS PROTEIN 1"/>
    <property type="match status" value="1"/>
</dbReference>
<accession>A0AAD9QI10</accession>
<dbReference type="GO" id="GO:0061799">
    <property type="term" value="F:cyclic pyranopterin monophosphate synthase activity"/>
    <property type="evidence" value="ECO:0007669"/>
    <property type="project" value="TreeGrafter"/>
</dbReference>
<dbReference type="CDD" id="cd01335">
    <property type="entry name" value="Radical_SAM"/>
    <property type="match status" value="1"/>
</dbReference>
<keyword evidence="4" id="KW-0547">Nucleotide-binding</keyword>
<evidence type="ECO:0000256" key="7">
    <source>
        <dbReference type="ARBA" id="ARBA00023134"/>
    </source>
</evidence>
<dbReference type="GO" id="GO:0005525">
    <property type="term" value="F:GTP binding"/>
    <property type="evidence" value="ECO:0007669"/>
    <property type="project" value="UniProtKB-KW"/>
</dbReference>
<dbReference type="CDD" id="cd21117">
    <property type="entry name" value="Twitch_MoaA"/>
    <property type="match status" value="1"/>
</dbReference>
<keyword evidence="7" id="KW-0342">GTP-binding</keyword>
<dbReference type="PANTHER" id="PTHR22960">
    <property type="entry name" value="MOLYBDOPTERIN COFACTOR SYNTHESIS PROTEIN A"/>
    <property type="match status" value="1"/>
</dbReference>
<name>A0AAD9QI10_ACRCE</name>
<gene>
    <name evidence="10" type="ORF">P5673_015606</name>
</gene>
<dbReference type="InterPro" id="IPR050105">
    <property type="entry name" value="MoCo_biosynth_MoaA/MoaC"/>
</dbReference>
<evidence type="ECO:0000256" key="8">
    <source>
        <dbReference type="ARBA" id="ARBA00023150"/>
    </source>
</evidence>
<reference evidence="10" key="2">
    <citation type="journal article" date="2023" name="Science">
        <title>Genomic signatures of disease resistance in endangered staghorn corals.</title>
        <authorList>
            <person name="Vollmer S.V."/>
            <person name="Selwyn J.D."/>
            <person name="Despard B.A."/>
            <person name="Roesel C.L."/>
        </authorList>
    </citation>
    <scope>NUCLEOTIDE SEQUENCE</scope>
    <source>
        <strain evidence="10">K2</strain>
    </source>
</reference>
<keyword evidence="5" id="KW-0408">Iron</keyword>
<protein>
    <submittedName>
        <fullName evidence="10">Molybdenum cofactor biosynthesis protein 1</fullName>
    </submittedName>
</protein>
<dbReference type="InterPro" id="IPR058240">
    <property type="entry name" value="rSAM_sf"/>
</dbReference>
<sequence>MTELVHVQASSELRYFNNKDEGVQLSQYNELLTTEEIIQLAKLFVSEGINKIRLTGGEPLIRKDIVELCAELSSLDGLETLALTTNAITLKRKLPQLQEAGLKSINISLDTLEPKKFEFLTRRKGWHKVMESIDCALDLGYHPLKINCVVMRGLNDDEVCDFVALTKEKPLDVRFLEYMPFDGNKWNFKKLVSYTEMLDRISQRWSDVTKLSDHQNDTSKAYKVPGFAGQIGFITSMSEHFCGGCNRLRITADGNLKVCLFGNAEVSLRDALRAKTSDEEMLEIIGAAVKRKKKQHAGMFNIVKQKNRPMILIGG</sequence>
<evidence type="ECO:0000256" key="3">
    <source>
        <dbReference type="ARBA" id="ARBA00022723"/>
    </source>
</evidence>
<evidence type="ECO:0000259" key="9">
    <source>
        <dbReference type="PROSITE" id="PS51918"/>
    </source>
</evidence>
<evidence type="ECO:0000256" key="6">
    <source>
        <dbReference type="ARBA" id="ARBA00023014"/>
    </source>
</evidence>
<organism evidence="10 11">
    <name type="scientific">Acropora cervicornis</name>
    <name type="common">Staghorn coral</name>
    <dbReference type="NCBI Taxonomy" id="6130"/>
    <lineage>
        <taxon>Eukaryota</taxon>
        <taxon>Metazoa</taxon>
        <taxon>Cnidaria</taxon>
        <taxon>Anthozoa</taxon>
        <taxon>Hexacorallia</taxon>
        <taxon>Scleractinia</taxon>
        <taxon>Astrocoeniina</taxon>
        <taxon>Acroporidae</taxon>
        <taxon>Acropora</taxon>
    </lineage>
</organism>
<keyword evidence="6" id="KW-0411">Iron-sulfur</keyword>
<dbReference type="SUPFAM" id="SSF102114">
    <property type="entry name" value="Radical SAM enzymes"/>
    <property type="match status" value="1"/>
</dbReference>
<dbReference type="PROSITE" id="PS51918">
    <property type="entry name" value="RADICAL_SAM"/>
    <property type="match status" value="1"/>
</dbReference>
<dbReference type="InterPro" id="IPR010505">
    <property type="entry name" value="MoaA_twitch"/>
</dbReference>
<feature type="domain" description="Radical SAM core" evidence="9">
    <location>
        <begin position="1"/>
        <end position="207"/>
    </location>
</feature>
<evidence type="ECO:0000256" key="4">
    <source>
        <dbReference type="ARBA" id="ARBA00022741"/>
    </source>
</evidence>
<evidence type="ECO:0000313" key="10">
    <source>
        <dbReference type="EMBL" id="KAK2561612.1"/>
    </source>
</evidence>
<dbReference type="InterPro" id="IPR013483">
    <property type="entry name" value="MoaA"/>
</dbReference>
<dbReference type="GO" id="GO:0046872">
    <property type="term" value="F:metal ion binding"/>
    <property type="evidence" value="ECO:0007669"/>
    <property type="project" value="UniProtKB-KW"/>
</dbReference>
<evidence type="ECO:0000256" key="2">
    <source>
        <dbReference type="ARBA" id="ARBA00022691"/>
    </source>
</evidence>
<reference evidence="10" key="1">
    <citation type="journal article" date="2023" name="G3 (Bethesda)">
        <title>Whole genome assembly and annotation of the endangered Caribbean coral Acropora cervicornis.</title>
        <authorList>
            <person name="Selwyn J.D."/>
            <person name="Vollmer S.V."/>
        </authorList>
    </citation>
    <scope>NUCLEOTIDE SEQUENCE</scope>
    <source>
        <strain evidence="10">K2</strain>
    </source>
</reference>
<keyword evidence="8" id="KW-0501">Molybdenum cofactor biosynthesis</keyword>
<dbReference type="EMBL" id="JARQWQ010000032">
    <property type="protein sequence ID" value="KAK2561612.1"/>
    <property type="molecule type" value="Genomic_DNA"/>
</dbReference>
<dbReference type="AlphaFoldDB" id="A0AAD9QI10"/>
<dbReference type="GO" id="GO:0061798">
    <property type="term" value="F:GTP 3',8'-cyclase activity"/>
    <property type="evidence" value="ECO:0007669"/>
    <property type="project" value="TreeGrafter"/>
</dbReference>
<keyword evidence="2" id="KW-0949">S-adenosyl-L-methionine</keyword>
<evidence type="ECO:0000256" key="1">
    <source>
        <dbReference type="ARBA" id="ARBA00005046"/>
    </source>
</evidence>
<dbReference type="NCBIfam" id="TIGR02666">
    <property type="entry name" value="moaA"/>
    <property type="match status" value="1"/>
</dbReference>
<dbReference type="Pfam" id="PF06463">
    <property type="entry name" value="Mob_synth_C"/>
    <property type="match status" value="1"/>
</dbReference>
<keyword evidence="3" id="KW-0479">Metal-binding</keyword>